<feature type="domain" description="AB hydrolase-1" evidence="2">
    <location>
        <begin position="195"/>
        <end position="385"/>
    </location>
</feature>
<feature type="transmembrane region" description="Helical" evidence="1">
    <location>
        <begin position="140"/>
        <end position="159"/>
    </location>
</feature>
<feature type="transmembrane region" description="Helical" evidence="1">
    <location>
        <begin position="55"/>
        <end position="74"/>
    </location>
</feature>
<dbReference type="Proteomes" id="UP001500013">
    <property type="component" value="Unassembled WGS sequence"/>
</dbReference>
<keyword evidence="1" id="KW-1133">Transmembrane helix</keyword>
<protein>
    <recommendedName>
        <fullName evidence="2">AB hydrolase-1 domain-containing protein</fullName>
    </recommendedName>
</protein>
<keyword evidence="1" id="KW-0472">Membrane</keyword>
<dbReference type="InterPro" id="IPR000073">
    <property type="entry name" value="AB_hydrolase_1"/>
</dbReference>
<keyword evidence="1" id="KW-0812">Transmembrane</keyword>
<evidence type="ECO:0000313" key="3">
    <source>
        <dbReference type="EMBL" id="GAA1989831.1"/>
    </source>
</evidence>
<dbReference type="InterPro" id="IPR029058">
    <property type="entry name" value="AB_hydrolase_fold"/>
</dbReference>
<proteinExistence type="predicted"/>
<sequence length="460" mass="48185">MATTPTSPGRLCPDDGAPPERRGHIGRVLAGSLASGLVVALLLVLAPFVPPDENHVTGAALCGFAVGWAMLALLSARYTDQPQRWAVVPALVMGVGGVILLAAGDSVRTVLNWVWPPVLLAMVVWVYLQARRQLHSRTRYWLLYPVLAVLALAAIGGGYETLREQSDTAAHPMTGQLVDVGGHRLHLTCTGSGSPTVVLQPGGGDFSSVWAWIAPAVAAHTRVCAYDRPGRGWSEPTDSPQDATQVAADLHTLLQRAHVPGPYVLAGHSFGGLYVLTHANRYPDDVAGMVLIDSTNPATRAVPANARAYDTSSYDAATSRVAALAAAAARVGAARLIGSLGYGDLPAQPRDEIRAKTATADYASGWINEFVQANASGAEAVMLTGLGAKPLVVLTAGAETDPTHDAAQNKLATLSAASSHRIVKDASHIGLITDQRYARATTQAILDVVSSVRTSQPLPK</sequence>
<dbReference type="Pfam" id="PF00561">
    <property type="entry name" value="Abhydrolase_1"/>
    <property type="match status" value="1"/>
</dbReference>
<evidence type="ECO:0000256" key="1">
    <source>
        <dbReference type="SAM" id="Phobius"/>
    </source>
</evidence>
<comment type="caution">
    <text evidence="3">The sequence shown here is derived from an EMBL/GenBank/DDBJ whole genome shotgun (WGS) entry which is preliminary data.</text>
</comment>
<organism evidence="3 4">
    <name type="scientific">Terrabacter lapilli</name>
    <dbReference type="NCBI Taxonomy" id="436231"/>
    <lineage>
        <taxon>Bacteria</taxon>
        <taxon>Bacillati</taxon>
        <taxon>Actinomycetota</taxon>
        <taxon>Actinomycetes</taxon>
        <taxon>Micrococcales</taxon>
        <taxon>Intrasporangiaceae</taxon>
        <taxon>Terrabacter</taxon>
    </lineage>
</organism>
<feature type="transmembrane region" description="Helical" evidence="1">
    <location>
        <begin position="28"/>
        <end position="49"/>
    </location>
</feature>
<gene>
    <name evidence="3" type="ORF">GCM10009817_34730</name>
</gene>
<feature type="transmembrane region" description="Helical" evidence="1">
    <location>
        <begin position="110"/>
        <end position="128"/>
    </location>
</feature>
<feature type="transmembrane region" description="Helical" evidence="1">
    <location>
        <begin position="86"/>
        <end position="104"/>
    </location>
</feature>
<dbReference type="EMBL" id="BAAAPU010000010">
    <property type="protein sequence ID" value="GAA1989831.1"/>
    <property type="molecule type" value="Genomic_DNA"/>
</dbReference>
<evidence type="ECO:0000313" key="4">
    <source>
        <dbReference type="Proteomes" id="UP001500013"/>
    </source>
</evidence>
<reference evidence="3 4" key="1">
    <citation type="journal article" date="2019" name="Int. J. Syst. Evol. Microbiol.">
        <title>The Global Catalogue of Microorganisms (GCM) 10K type strain sequencing project: providing services to taxonomists for standard genome sequencing and annotation.</title>
        <authorList>
            <consortium name="The Broad Institute Genomics Platform"/>
            <consortium name="The Broad Institute Genome Sequencing Center for Infectious Disease"/>
            <person name="Wu L."/>
            <person name="Ma J."/>
        </authorList>
    </citation>
    <scope>NUCLEOTIDE SEQUENCE [LARGE SCALE GENOMIC DNA]</scope>
    <source>
        <strain evidence="3 4">JCM 15628</strain>
    </source>
</reference>
<dbReference type="PANTHER" id="PTHR46438:SF11">
    <property type="entry name" value="LIPASE-RELATED"/>
    <property type="match status" value="1"/>
</dbReference>
<evidence type="ECO:0000259" key="2">
    <source>
        <dbReference type="Pfam" id="PF00561"/>
    </source>
</evidence>
<name>A0ABN2SNV5_9MICO</name>
<dbReference type="RefSeq" id="WP_344065555.1">
    <property type="nucleotide sequence ID" value="NZ_BAAAPU010000010.1"/>
</dbReference>
<dbReference type="PANTHER" id="PTHR46438">
    <property type="entry name" value="ALPHA/BETA-HYDROLASES SUPERFAMILY PROTEIN"/>
    <property type="match status" value="1"/>
</dbReference>
<keyword evidence="4" id="KW-1185">Reference proteome</keyword>
<accession>A0ABN2SNV5</accession>
<dbReference type="Gene3D" id="3.40.50.1820">
    <property type="entry name" value="alpha/beta hydrolase"/>
    <property type="match status" value="1"/>
</dbReference>
<dbReference type="SUPFAM" id="SSF53474">
    <property type="entry name" value="alpha/beta-Hydrolases"/>
    <property type="match status" value="1"/>
</dbReference>
<dbReference type="PRINTS" id="PR00111">
    <property type="entry name" value="ABHYDROLASE"/>
</dbReference>